<feature type="transmembrane region" description="Helical" evidence="1">
    <location>
        <begin position="258"/>
        <end position="276"/>
    </location>
</feature>
<dbReference type="RefSeq" id="WP_132092444.1">
    <property type="nucleotide sequence ID" value="NZ_JANKAQ010000010.1"/>
</dbReference>
<evidence type="ECO:0000313" key="3">
    <source>
        <dbReference type="Proteomes" id="UP000295711"/>
    </source>
</evidence>
<feature type="transmembrane region" description="Helical" evidence="1">
    <location>
        <begin position="21"/>
        <end position="41"/>
    </location>
</feature>
<organism evidence="2 3">
    <name type="scientific">Frisingicoccus caecimuris</name>
    <dbReference type="NCBI Taxonomy" id="1796636"/>
    <lineage>
        <taxon>Bacteria</taxon>
        <taxon>Bacillati</taxon>
        <taxon>Bacillota</taxon>
        <taxon>Clostridia</taxon>
        <taxon>Lachnospirales</taxon>
        <taxon>Lachnospiraceae</taxon>
        <taxon>Frisingicoccus</taxon>
    </lineage>
</organism>
<feature type="transmembrane region" description="Helical" evidence="1">
    <location>
        <begin position="171"/>
        <end position="195"/>
    </location>
</feature>
<keyword evidence="1" id="KW-0472">Membrane</keyword>
<feature type="transmembrane region" description="Helical" evidence="1">
    <location>
        <begin position="114"/>
        <end position="132"/>
    </location>
</feature>
<protein>
    <recommendedName>
        <fullName evidence="4">ABC-2 type transport system permease protein</fullName>
    </recommendedName>
</protein>
<sequence length="289" mass="33627">MSDIWLFLYYPFMEAKRKLFTTRYLAVIILIGFMCILNTVTLRRFSYLTGYSVTPWFFPFLVSLYFYNLIYFALYIYFFSDAPFIQGNTMYQMIRCGRVKWGVVQIEKILISSFVYNIQSFLVSIVVMLPYICLDSGWGNVIYTLSRTNAGKEYHISMGFSYDIIGQKSPLQMMILTMLILWLAGSCVGLLMFALSLWFGRMTALFISSIWVILPIMLDNYGGVWLPLATHFSPISWTRISEIGQFRYGIPRLPSLKFILSAYIILCVIFSLAALFKLRTVDLKWSNEE</sequence>
<reference evidence="2 3" key="1">
    <citation type="submission" date="2019-03" db="EMBL/GenBank/DDBJ databases">
        <title>Genomic Encyclopedia of Type Strains, Phase IV (KMG-IV): sequencing the most valuable type-strain genomes for metagenomic binning, comparative biology and taxonomic classification.</title>
        <authorList>
            <person name="Goeker M."/>
        </authorList>
    </citation>
    <scope>NUCLEOTIDE SEQUENCE [LARGE SCALE GENOMIC DNA]</scope>
    <source>
        <strain evidence="2 3">DSM 28559</strain>
    </source>
</reference>
<name>A0A4R2LAA3_9FIRM</name>
<dbReference type="AlphaFoldDB" id="A0A4R2LAA3"/>
<keyword evidence="3" id="KW-1185">Reference proteome</keyword>
<keyword evidence="1" id="KW-0812">Transmembrane</keyword>
<feature type="transmembrane region" description="Helical" evidence="1">
    <location>
        <begin position="56"/>
        <end position="78"/>
    </location>
</feature>
<evidence type="ECO:0000256" key="1">
    <source>
        <dbReference type="SAM" id="Phobius"/>
    </source>
</evidence>
<dbReference type="OrthoDB" id="2846816at2"/>
<evidence type="ECO:0000313" key="2">
    <source>
        <dbReference type="EMBL" id="TCO84199.1"/>
    </source>
</evidence>
<proteinExistence type="predicted"/>
<keyword evidence="1" id="KW-1133">Transmembrane helix</keyword>
<evidence type="ECO:0008006" key="4">
    <source>
        <dbReference type="Google" id="ProtNLM"/>
    </source>
</evidence>
<accession>A0A4R2LAA3</accession>
<feature type="transmembrane region" description="Helical" evidence="1">
    <location>
        <begin position="202"/>
        <end position="218"/>
    </location>
</feature>
<dbReference type="Proteomes" id="UP000295711">
    <property type="component" value="Unassembled WGS sequence"/>
</dbReference>
<dbReference type="EMBL" id="SLXA01000009">
    <property type="protein sequence ID" value="TCO84199.1"/>
    <property type="molecule type" value="Genomic_DNA"/>
</dbReference>
<comment type="caution">
    <text evidence="2">The sequence shown here is derived from an EMBL/GenBank/DDBJ whole genome shotgun (WGS) entry which is preliminary data.</text>
</comment>
<gene>
    <name evidence="2" type="ORF">EV212_10992</name>
</gene>